<reference evidence="1" key="1">
    <citation type="submission" date="2021-01" db="EMBL/GenBank/DDBJ databases">
        <authorList>
            <person name="Corre E."/>
            <person name="Pelletier E."/>
            <person name="Niang G."/>
            <person name="Scheremetjew M."/>
            <person name="Finn R."/>
            <person name="Kale V."/>
            <person name="Holt S."/>
            <person name="Cochrane G."/>
            <person name="Meng A."/>
            <person name="Brown T."/>
            <person name="Cohen L."/>
        </authorList>
    </citation>
    <scope>NUCLEOTIDE SEQUENCE</scope>
    <source>
        <strain evidence="1">CCMP1374</strain>
    </source>
</reference>
<accession>A0A7S0F065</accession>
<dbReference type="AlphaFoldDB" id="A0A7S0F065"/>
<organism evidence="1">
    <name type="scientific">Phaeocystis antarctica</name>
    <dbReference type="NCBI Taxonomy" id="33657"/>
    <lineage>
        <taxon>Eukaryota</taxon>
        <taxon>Haptista</taxon>
        <taxon>Haptophyta</taxon>
        <taxon>Prymnesiophyceae</taxon>
        <taxon>Phaeocystales</taxon>
        <taxon>Phaeocystaceae</taxon>
        <taxon>Phaeocystis</taxon>
    </lineage>
</organism>
<name>A0A7S0F065_9EUKA</name>
<evidence type="ECO:0000313" key="1">
    <source>
        <dbReference type="EMBL" id="CAD8499955.1"/>
    </source>
</evidence>
<dbReference type="EMBL" id="HBEP01027357">
    <property type="protein sequence ID" value="CAD8499955.1"/>
    <property type="molecule type" value="Transcribed_RNA"/>
</dbReference>
<proteinExistence type="predicted"/>
<sequence>MTWVDEGAWGRTGDADTDFPEGSVHGDLFNPRCARHERLSGNDAAIVDKACRAADGWLHTSQFSVGLGEYVISLLRSERTSRALTEVEAKTLGTAGRGCDELRQGWRGLGEQLQSAISICQAEGDAPSTGTEDCRQLWARVVLARGRGESQIGAGVDFSDPNSPQPGCVAIQAVLNNLQRGGK</sequence>
<gene>
    <name evidence="1" type="ORF">PANT1444_LOCUS15563</name>
</gene>
<protein>
    <submittedName>
        <fullName evidence="1">Uncharacterized protein</fullName>
    </submittedName>
</protein>